<feature type="chain" id="PRO_5047515240" evidence="1">
    <location>
        <begin position="21"/>
        <end position="279"/>
    </location>
</feature>
<protein>
    <submittedName>
        <fullName evidence="2">Uncharacterized protein</fullName>
    </submittedName>
</protein>
<organism evidence="2 3">
    <name type="scientific">Porites evermanni</name>
    <dbReference type="NCBI Taxonomy" id="104178"/>
    <lineage>
        <taxon>Eukaryota</taxon>
        <taxon>Metazoa</taxon>
        <taxon>Cnidaria</taxon>
        <taxon>Anthozoa</taxon>
        <taxon>Hexacorallia</taxon>
        <taxon>Scleractinia</taxon>
        <taxon>Fungiina</taxon>
        <taxon>Poritidae</taxon>
        <taxon>Porites</taxon>
    </lineage>
</organism>
<feature type="signal peptide" evidence="1">
    <location>
        <begin position="1"/>
        <end position="20"/>
    </location>
</feature>
<reference evidence="2 3" key="1">
    <citation type="submission" date="2022-05" db="EMBL/GenBank/DDBJ databases">
        <authorList>
            <consortium name="Genoscope - CEA"/>
            <person name="William W."/>
        </authorList>
    </citation>
    <scope>NUCLEOTIDE SEQUENCE [LARGE SCALE GENOMIC DNA]</scope>
</reference>
<name>A0ABN8M0Y2_9CNID</name>
<gene>
    <name evidence="2" type="ORF">PEVE_00013869</name>
</gene>
<dbReference type="EMBL" id="CALNXI010000203">
    <property type="protein sequence ID" value="CAH3022036.1"/>
    <property type="molecule type" value="Genomic_DNA"/>
</dbReference>
<evidence type="ECO:0000256" key="1">
    <source>
        <dbReference type="SAM" id="SignalP"/>
    </source>
</evidence>
<keyword evidence="3" id="KW-1185">Reference proteome</keyword>
<sequence length="279" mass="32410">MFHVYCFMLIVSLIICGSSCSIIKPPRSCLSDDLQLHKIRFCGPCLYTVTYYKRKYLSRRIPYASNGSFNPYIITNKEAHLVNGNPALSKDSNSRKSSQTKPHLQERFGKEISQSLPRSFLPVEQMHFRNYCLDFPGKFSCAIDCFMELSCYIFKDAIESVERNEFFEMLYTACVQVNSGEILSNQLRSVREPIWAWMRQNCASFTVNKYGYIQKISPVKTAARSRHDWFDFHLQVSPTKVQRVVGFDKTKHPKIKHFQETKSPVLLKNLLIPEDEDND</sequence>
<proteinExistence type="predicted"/>
<keyword evidence="1" id="KW-0732">Signal</keyword>
<dbReference type="Proteomes" id="UP001159427">
    <property type="component" value="Unassembled WGS sequence"/>
</dbReference>
<evidence type="ECO:0000313" key="3">
    <source>
        <dbReference type="Proteomes" id="UP001159427"/>
    </source>
</evidence>
<comment type="caution">
    <text evidence="2">The sequence shown here is derived from an EMBL/GenBank/DDBJ whole genome shotgun (WGS) entry which is preliminary data.</text>
</comment>
<accession>A0ABN8M0Y2</accession>
<evidence type="ECO:0000313" key="2">
    <source>
        <dbReference type="EMBL" id="CAH3022036.1"/>
    </source>
</evidence>